<dbReference type="Proteomes" id="UP000485058">
    <property type="component" value="Unassembled WGS sequence"/>
</dbReference>
<keyword evidence="4" id="KW-0812">Transmembrane</keyword>
<feature type="domain" description="AAA+ ATPase" evidence="5">
    <location>
        <begin position="365"/>
        <end position="512"/>
    </location>
</feature>
<dbReference type="Pfam" id="PF00004">
    <property type="entry name" value="AAA"/>
    <property type="match status" value="1"/>
</dbReference>
<evidence type="ECO:0000256" key="1">
    <source>
        <dbReference type="ARBA" id="ARBA00022741"/>
    </source>
</evidence>
<dbReference type="InterPro" id="IPR003593">
    <property type="entry name" value="AAA+_ATPase"/>
</dbReference>
<dbReference type="InterPro" id="IPR041569">
    <property type="entry name" value="AAA_lid_3"/>
</dbReference>
<keyword evidence="4" id="KW-1133">Transmembrane helix</keyword>
<dbReference type="GO" id="GO:0005524">
    <property type="term" value="F:ATP binding"/>
    <property type="evidence" value="ECO:0007669"/>
    <property type="project" value="UniProtKB-KW"/>
</dbReference>
<evidence type="ECO:0000313" key="7">
    <source>
        <dbReference type="Proteomes" id="UP000485058"/>
    </source>
</evidence>
<proteinExistence type="predicted"/>
<dbReference type="Pfam" id="PF21126">
    <property type="entry name" value="KATNA1_MIT"/>
    <property type="match status" value="1"/>
</dbReference>
<dbReference type="Pfam" id="PF09336">
    <property type="entry name" value="Vps4_C"/>
    <property type="match status" value="1"/>
</dbReference>
<feature type="compositionally biased region" description="Polar residues" evidence="3">
    <location>
        <begin position="165"/>
        <end position="175"/>
    </location>
</feature>
<dbReference type="InterPro" id="IPR003959">
    <property type="entry name" value="ATPase_AAA_core"/>
</dbReference>
<feature type="region of interest" description="Disordered" evidence="3">
    <location>
        <begin position="98"/>
        <end position="252"/>
    </location>
</feature>
<dbReference type="InterPro" id="IPR027417">
    <property type="entry name" value="P-loop_NTPase"/>
</dbReference>
<dbReference type="GO" id="GO:0051013">
    <property type="term" value="P:microtubule severing"/>
    <property type="evidence" value="ECO:0007669"/>
    <property type="project" value="TreeGrafter"/>
</dbReference>
<evidence type="ECO:0000256" key="4">
    <source>
        <dbReference type="SAM" id="Phobius"/>
    </source>
</evidence>
<dbReference type="Gene3D" id="1.10.8.60">
    <property type="match status" value="1"/>
</dbReference>
<dbReference type="PANTHER" id="PTHR23074:SF19">
    <property type="entry name" value="KATANIN P60 ATPASE-CONTAINING SUBUNIT A1"/>
    <property type="match status" value="1"/>
</dbReference>
<feature type="compositionally biased region" description="Basic and acidic residues" evidence="3">
    <location>
        <begin position="101"/>
        <end position="111"/>
    </location>
</feature>
<dbReference type="Pfam" id="PF17862">
    <property type="entry name" value="AAA_lid_3"/>
    <property type="match status" value="1"/>
</dbReference>
<keyword evidence="4" id="KW-0472">Membrane</keyword>
<evidence type="ECO:0000256" key="2">
    <source>
        <dbReference type="ARBA" id="ARBA00022840"/>
    </source>
</evidence>
<evidence type="ECO:0000259" key="5">
    <source>
        <dbReference type="SMART" id="SM00382"/>
    </source>
</evidence>
<dbReference type="InterPro" id="IPR050304">
    <property type="entry name" value="MT-severing_AAA_ATPase"/>
</dbReference>
<dbReference type="GO" id="GO:0015630">
    <property type="term" value="C:microtubule cytoskeleton"/>
    <property type="evidence" value="ECO:0007669"/>
    <property type="project" value="TreeGrafter"/>
</dbReference>
<dbReference type="SUPFAM" id="SSF52540">
    <property type="entry name" value="P-loop containing nucleoside triphosphate hydrolases"/>
    <property type="match status" value="1"/>
</dbReference>
<sequence>MDLGGVLDNVSQARSLATGSDYSGASCYYEQALLQLNKYAKQAVDPYVLGRVRDANRRITSELSLCKDICADLAIIRGDVGTALPNQRVANRAEAALQAGDGEKRVQRSYEDGPLQPVIGTGESVDPDVWRPPTRDGPQPVPVRAGPARHVAPARARISADDNNKLPQWSRNNAAPQPAVQGGPGRAISAQRQQPAPTRVNAGNARGVGGGKQEPDRPWRANMGNGGGAGAGQAGKAGQPAGNGNGAAGAGEKRKINYVGPDADLAPMLERDMMDGAPGVKWTDIAGLLEAKRVLEEAAVLPLIMPEYFTGIRRPFKVCTSPATSCALRTCVNSTCSVTCCCLSSPSLLPLLHAPRTGNTLVVWCFQGVMLFGPPGTGKTMLAKAVATETGCAFFSVSSATLASKYRGESERMVRCLFDLARAAGPSIIFIDEVDSLCSQRGAQGEHEASRRVKTELLTQVDGCHVVPADDSGGAEGEAGPPKRVMVLAATNFPWDIDEAMRLVRLWLVTSVVLCVCGLLCSFGVQQCIMVGGQTFQHACCVPEHVSACVCLHRRRLEKRIYIPLPGRDERLELLRINLRELILGDDVNLEEVADKLEGYSGDDITNICRDAAMNGMRRNIAGKTPTELKKLRELGQDLSKEPVLQEDMAAAMRRISPSVGAADIQRHVEWNNEFGSA</sequence>
<accession>A0A699Z9G0</accession>
<keyword evidence="1" id="KW-0547">Nucleotide-binding</keyword>
<evidence type="ECO:0000256" key="3">
    <source>
        <dbReference type="SAM" id="MobiDB-lite"/>
    </source>
</evidence>
<feature type="transmembrane region" description="Helical" evidence="4">
    <location>
        <begin position="506"/>
        <end position="525"/>
    </location>
</feature>
<dbReference type="AlphaFoldDB" id="A0A699Z9G0"/>
<gene>
    <name evidence="6" type="ORF">HaLaN_12154</name>
</gene>
<dbReference type="PANTHER" id="PTHR23074">
    <property type="entry name" value="AAA DOMAIN-CONTAINING"/>
    <property type="match status" value="1"/>
</dbReference>
<reference evidence="6 7" key="1">
    <citation type="submission" date="2020-02" db="EMBL/GenBank/DDBJ databases">
        <title>Draft genome sequence of Haematococcus lacustris strain NIES-144.</title>
        <authorList>
            <person name="Morimoto D."/>
            <person name="Nakagawa S."/>
            <person name="Yoshida T."/>
            <person name="Sawayama S."/>
        </authorList>
    </citation>
    <scope>NUCLEOTIDE SEQUENCE [LARGE SCALE GENOMIC DNA]</scope>
    <source>
        <strain evidence="6 7">NIES-144</strain>
    </source>
</reference>
<evidence type="ECO:0000313" key="6">
    <source>
        <dbReference type="EMBL" id="GFH15846.1"/>
    </source>
</evidence>
<dbReference type="InterPro" id="IPR048611">
    <property type="entry name" value="KATNA1_MIT"/>
</dbReference>
<dbReference type="InterPro" id="IPR015415">
    <property type="entry name" value="Spast_Vps4_C"/>
</dbReference>
<dbReference type="Gene3D" id="3.40.50.300">
    <property type="entry name" value="P-loop containing nucleotide triphosphate hydrolases"/>
    <property type="match status" value="3"/>
</dbReference>
<keyword evidence="2" id="KW-0067">ATP-binding</keyword>
<protein>
    <submittedName>
        <fullName evidence="6">p60 katanin</fullName>
    </submittedName>
</protein>
<dbReference type="EMBL" id="BLLF01000909">
    <property type="protein sequence ID" value="GFH15846.1"/>
    <property type="molecule type" value="Genomic_DNA"/>
</dbReference>
<dbReference type="Gene3D" id="1.20.58.80">
    <property type="entry name" value="Phosphotransferase system, lactose/cellobiose-type IIA subunit"/>
    <property type="match status" value="1"/>
</dbReference>
<organism evidence="6 7">
    <name type="scientific">Haematococcus lacustris</name>
    <name type="common">Green alga</name>
    <name type="synonym">Haematococcus pluvialis</name>
    <dbReference type="NCBI Taxonomy" id="44745"/>
    <lineage>
        <taxon>Eukaryota</taxon>
        <taxon>Viridiplantae</taxon>
        <taxon>Chlorophyta</taxon>
        <taxon>core chlorophytes</taxon>
        <taxon>Chlorophyceae</taxon>
        <taxon>CS clade</taxon>
        <taxon>Chlamydomonadales</taxon>
        <taxon>Haematococcaceae</taxon>
        <taxon>Haematococcus</taxon>
    </lineage>
</organism>
<comment type="caution">
    <text evidence="6">The sequence shown here is derived from an EMBL/GenBank/DDBJ whole genome shotgun (WGS) entry which is preliminary data.</text>
</comment>
<feature type="compositionally biased region" description="Gly residues" evidence="3">
    <location>
        <begin position="224"/>
        <end position="249"/>
    </location>
</feature>
<name>A0A699Z9G0_HAELA</name>
<dbReference type="SMART" id="SM00382">
    <property type="entry name" value="AAA"/>
    <property type="match status" value="1"/>
</dbReference>
<dbReference type="GO" id="GO:0016887">
    <property type="term" value="F:ATP hydrolysis activity"/>
    <property type="evidence" value="ECO:0007669"/>
    <property type="project" value="InterPro"/>
</dbReference>
<keyword evidence="7" id="KW-1185">Reference proteome</keyword>